<keyword evidence="2" id="KW-0472">Membrane</keyword>
<feature type="compositionally biased region" description="Low complexity" evidence="1">
    <location>
        <begin position="92"/>
        <end position="102"/>
    </location>
</feature>
<reference evidence="3" key="1">
    <citation type="journal article" date="2020" name="Nature">
        <title>Giant virus diversity and host interactions through global metagenomics.</title>
        <authorList>
            <person name="Schulz F."/>
            <person name="Roux S."/>
            <person name="Paez-Espino D."/>
            <person name="Jungbluth S."/>
            <person name="Walsh D.A."/>
            <person name="Denef V.J."/>
            <person name="McMahon K.D."/>
            <person name="Konstantinidis K.T."/>
            <person name="Eloe-Fadrosh E.A."/>
            <person name="Kyrpides N.C."/>
            <person name="Woyke T."/>
        </authorList>
    </citation>
    <scope>NUCLEOTIDE SEQUENCE</scope>
    <source>
        <strain evidence="3">GVMAG-S-1101176-114</strain>
    </source>
</reference>
<proteinExistence type="predicted"/>
<accession>A0A6C0K4N9</accession>
<evidence type="ECO:0000256" key="2">
    <source>
        <dbReference type="SAM" id="Phobius"/>
    </source>
</evidence>
<name>A0A6C0K4N9_9ZZZZ</name>
<protein>
    <submittedName>
        <fullName evidence="3">Uncharacterized protein</fullName>
    </submittedName>
</protein>
<feature type="transmembrane region" description="Helical" evidence="2">
    <location>
        <begin position="300"/>
        <end position="318"/>
    </location>
</feature>
<dbReference type="InterPro" id="IPR036770">
    <property type="entry name" value="Ankyrin_rpt-contain_sf"/>
</dbReference>
<dbReference type="EMBL" id="MN740813">
    <property type="protein sequence ID" value="QHU13025.1"/>
    <property type="molecule type" value="Genomic_DNA"/>
</dbReference>
<dbReference type="AlphaFoldDB" id="A0A6C0K4N9"/>
<keyword evidence="2" id="KW-0812">Transmembrane</keyword>
<evidence type="ECO:0000256" key="1">
    <source>
        <dbReference type="SAM" id="MobiDB-lite"/>
    </source>
</evidence>
<organism evidence="3">
    <name type="scientific">viral metagenome</name>
    <dbReference type="NCBI Taxonomy" id="1070528"/>
    <lineage>
        <taxon>unclassified sequences</taxon>
        <taxon>metagenomes</taxon>
        <taxon>organismal metagenomes</taxon>
    </lineage>
</organism>
<feature type="compositionally biased region" description="Acidic residues" evidence="1">
    <location>
        <begin position="104"/>
        <end position="118"/>
    </location>
</feature>
<dbReference type="SUPFAM" id="SSF48403">
    <property type="entry name" value="Ankyrin repeat"/>
    <property type="match status" value="1"/>
</dbReference>
<feature type="region of interest" description="Disordered" evidence="1">
    <location>
        <begin position="64"/>
        <end position="122"/>
    </location>
</feature>
<dbReference type="Gene3D" id="1.25.40.20">
    <property type="entry name" value="Ankyrin repeat-containing domain"/>
    <property type="match status" value="1"/>
</dbReference>
<evidence type="ECO:0000313" key="3">
    <source>
        <dbReference type="EMBL" id="QHU13025.1"/>
    </source>
</evidence>
<sequence>MTTVYDSSSMLAQGIMKMFDETFGPSAKMTDEKVSDFVAEQVSEVPEEKQSEVLNAVTRHVYERLTPSPLPELPELPEMNSEPASEPEAIQESGESNESGESGESGEEADDENDDDDMPGLISSSFCEIEHMLKNGTPDMRICKEIWKYSQQNNAQSETDDHGRTLMHLALRYRSDSYRIIDTILEEFEGIETIPDNEDWLPLHYAARYAQTLYPVKELHYWYPEAVLKFTDVGVPPVVIARCRESPKEIVDFLVAATKQAKADAKAAEKAAECQISEPGSVALLFDRNRIIENERYHDAFLLALLAIGVFFICTILARTLA</sequence>
<keyword evidence="2" id="KW-1133">Transmembrane helix</keyword>